<dbReference type="InterPro" id="IPR009057">
    <property type="entry name" value="Homeodomain-like_sf"/>
</dbReference>
<gene>
    <name evidence="3" type="ORF">AAP_03502</name>
</gene>
<comment type="caution">
    <text evidence="3">The sequence shown here is derived from an EMBL/GenBank/DDBJ whole genome shotgun (WGS) entry which is preliminary data.</text>
</comment>
<dbReference type="OrthoDB" id="9909311at2759"/>
<feature type="domain" description="HTH psq-type" evidence="2">
    <location>
        <begin position="108"/>
        <end position="157"/>
    </location>
</feature>
<keyword evidence="4" id="KW-1185">Reference proteome</keyword>
<feature type="compositionally biased region" description="Polar residues" evidence="1">
    <location>
        <begin position="1"/>
        <end position="10"/>
    </location>
</feature>
<feature type="compositionally biased region" description="Polar residues" evidence="1">
    <location>
        <begin position="199"/>
        <end position="213"/>
    </location>
</feature>
<evidence type="ECO:0000313" key="3">
    <source>
        <dbReference type="EMBL" id="KZZ91332.1"/>
    </source>
</evidence>
<sequence length="440" mass="49512">MSNTGPSQGPESGAQWAGTRGGYSLEMDPRLNGTSPFTYNHPFPLYWTINPEVPLDQFSMPMGPAGLYTQQYNGFMSPHPMNPAISFAPVAVYPPHEQGKRSHGTSAPRRTLTNDDRRRMCLYHLENPRVKQAEIGKMFGVERSTVSKVLQKKDYFLSLGEETVSPVKRPTRRDPDAEKTLANYIRKNEHRNLTDEAILNTSKSFSRSSNNPETQRKMSDPKWVREFRRQTLAQSGVERSSSVESGPSSAASSDVSTPRTAPEVPLCRDIKHKKLELSPLTDMSPFSQIDMIPNIPTYEDAYPSSEYMQLSLIDPLLFKSEQEARDRTPSLTAMSTTSSVYEQPLDDSLDLGFVSPRVLFRSPPRDSQWQDQEFMFSAPSAKRHCAPGQMIPVKSESECNLFDRAVMKAELESMTVPSATTLYGQIQPSFGTNDLKRRHE</sequence>
<dbReference type="GO" id="GO:0003677">
    <property type="term" value="F:DNA binding"/>
    <property type="evidence" value="ECO:0007669"/>
    <property type="project" value="UniProtKB-KW"/>
</dbReference>
<feature type="region of interest" description="Disordered" evidence="1">
    <location>
        <begin position="1"/>
        <end position="21"/>
    </location>
</feature>
<reference evidence="3 4" key="1">
    <citation type="journal article" date="2016" name="Genome Biol. Evol.">
        <title>Divergent and convergent evolution of fungal pathogenicity.</title>
        <authorList>
            <person name="Shang Y."/>
            <person name="Xiao G."/>
            <person name="Zheng P."/>
            <person name="Cen K."/>
            <person name="Zhan S."/>
            <person name="Wang C."/>
        </authorList>
    </citation>
    <scope>NUCLEOTIDE SEQUENCE [LARGE SCALE GENOMIC DNA]</scope>
    <source>
        <strain evidence="3 4">ARSEF 7405</strain>
    </source>
</reference>
<dbReference type="VEuPathDB" id="FungiDB:AAP_03502"/>
<dbReference type="InterPro" id="IPR007889">
    <property type="entry name" value="HTH_Psq"/>
</dbReference>
<feature type="region of interest" description="Disordered" evidence="1">
    <location>
        <begin position="192"/>
        <end position="264"/>
    </location>
</feature>
<dbReference type="SUPFAM" id="SSF46689">
    <property type="entry name" value="Homeodomain-like"/>
    <property type="match status" value="1"/>
</dbReference>
<proteinExistence type="predicted"/>
<accession>A0A167YH17</accession>
<feature type="compositionally biased region" description="Basic and acidic residues" evidence="1">
    <location>
        <begin position="214"/>
        <end position="229"/>
    </location>
</feature>
<dbReference type="Gene3D" id="1.10.10.60">
    <property type="entry name" value="Homeodomain-like"/>
    <property type="match status" value="1"/>
</dbReference>
<feature type="compositionally biased region" description="Low complexity" evidence="1">
    <location>
        <begin position="235"/>
        <end position="259"/>
    </location>
</feature>
<keyword evidence="3" id="KW-0371">Homeobox</keyword>
<dbReference type="AlphaFoldDB" id="A0A167YH17"/>
<evidence type="ECO:0000313" key="4">
    <source>
        <dbReference type="Proteomes" id="UP000242877"/>
    </source>
</evidence>
<protein>
    <submittedName>
        <fullName evidence="3">Homeodomain-like protein</fullName>
    </submittedName>
</protein>
<evidence type="ECO:0000259" key="2">
    <source>
        <dbReference type="Pfam" id="PF04218"/>
    </source>
</evidence>
<dbReference type="Proteomes" id="UP000242877">
    <property type="component" value="Unassembled WGS sequence"/>
</dbReference>
<evidence type="ECO:0000256" key="1">
    <source>
        <dbReference type="SAM" id="MobiDB-lite"/>
    </source>
</evidence>
<name>A0A167YH17_9EURO</name>
<organism evidence="3 4">
    <name type="scientific">Ascosphaera apis ARSEF 7405</name>
    <dbReference type="NCBI Taxonomy" id="392613"/>
    <lineage>
        <taxon>Eukaryota</taxon>
        <taxon>Fungi</taxon>
        <taxon>Dikarya</taxon>
        <taxon>Ascomycota</taxon>
        <taxon>Pezizomycotina</taxon>
        <taxon>Eurotiomycetes</taxon>
        <taxon>Eurotiomycetidae</taxon>
        <taxon>Onygenales</taxon>
        <taxon>Ascosphaeraceae</taxon>
        <taxon>Ascosphaera</taxon>
    </lineage>
</organism>
<dbReference type="Pfam" id="PF04218">
    <property type="entry name" value="CENP-B_N"/>
    <property type="match status" value="1"/>
</dbReference>
<dbReference type="EMBL" id="AZGZ01000014">
    <property type="protein sequence ID" value="KZZ91332.1"/>
    <property type="molecule type" value="Genomic_DNA"/>
</dbReference>
<keyword evidence="3" id="KW-0238">DNA-binding</keyword>